<dbReference type="SMART" id="SM00858">
    <property type="entry name" value="SAF"/>
    <property type="match status" value="1"/>
</dbReference>
<dbReference type="InterPro" id="IPR052172">
    <property type="entry name" value="UxaA_altronate/galactarate_dh"/>
</dbReference>
<dbReference type="Gene3D" id="2.30.130.110">
    <property type="match status" value="1"/>
</dbReference>
<sequence>MKNVIGLKVNEKDNVAVVFSENLEKNTDIEIRDHKGNSEMLTLKSDIPFGHKVAIVPIKKGTPITKYGEEIGVATMDIVVGEHVHIHNLDSQRSRGDKN</sequence>
<keyword evidence="4" id="KW-1185">Reference proteome</keyword>
<keyword evidence="1" id="KW-0456">Lyase</keyword>
<protein>
    <submittedName>
        <fullName evidence="3">Altronate dehydratase small subunit</fullName>
    </submittedName>
</protein>
<dbReference type="GO" id="GO:0019698">
    <property type="term" value="P:D-galacturonate catabolic process"/>
    <property type="evidence" value="ECO:0007669"/>
    <property type="project" value="TreeGrafter"/>
</dbReference>
<feature type="domain" description="SAF" evidence="2">
    <location>
        <begin position="14"/>
        <end position="90"/>
    </location>
</feature>
<gene>
    <name evidence="3" type="ORF">LY60_00462</name>
</gene>
<dbReference type="GO" id="GO:0016829">
    <property type="term" value="F:lyase activity"/>
    <property type="evidence" value="ECO:0007669"/>
    <property type="project" value="UniProtKB-KW"/>
</dbReference>
<dbReference type="RefSeq" id="WP_145079380.1">
    <property type="nucleotide sequence ID" value="NZ_JBCFAR010000004.1"/>
</dbReference>
<organism evidence="3 4">
    <name type="scientific">Sedimentibacter saalensis</name>
    <dbReference type="NCBI Taxonomy" id="130788"/>
    <lineage>
        <taxon>Bacteria</taxon>
        <taxon>Bacillati</taxon>
        <taxon>Bacillota</taxon>
        <taxon>Tissierellia</taxon>
        <taxon>Sedimentibacter</taxon>
    </lineage>
</organism>
<dbReference type="PANTHER" id="PTHR30536:SF5">
    <property type="entry name" value="ALTRONATE DEHYDRATASE"/>
    <property type="match status" value="1"/>
</dbReference>
<dbReference type="OrthoDB" id="9804574at2"/>
<dbReference type="InterPro" id="IPR013974">
    <property type="entry name" value="SAF"/>
</dbReference>
<dbReference type="InterPro" id="IPR044144">
    <property type="entry name" value="SAF_UxaA/GarD"/>
</dbReference>
<dbReference type="EMBL" id="VLKH01000001">
    <property type="protein sequence ID" value="TWH83846.1"/>
    <property type="molecule type" value="Genomic_DNA"/>
</dbReference>
<evidence type="ECO:0000313" key="4">
    <source>
        <dbReference type="Proteomes" id="UP000315343"/>
    </source>
</evidence>
<dbReference type="AlphaFoldDB" id="A0A562JKV6"/>
<comment type="caution">
    <text evidence="3">The sequence shown here is derived from an EMBL/GenBank/DDBJ whole genome shotgun (WGS) entry which is preliminary data.</text>
</comment>
<reference evidence="3 4" key="1">
    <citation type="submission" date="2019-07" db="EMBL/GenBank/DDBJ databases">
        <title>Genomic Encyclopedia of Type Strains, Phase I: the one thousand microbial genomes (KMG-I) project.</title>
        <authorList>
            <person name="Kyrpides N."/>
        </authorList>
    </citation>
    <scope>NUCLEOTIDE SEQUENCE [LARGE SCALE GENOMIC DNA]</scope>
    <source>
        <strain evidence="3 4">DSM 13558</strain>
    </source>
</reference>
<evidence type="ECO:0000313" key="3">
    <source>
        <dbReference type="EMBL" id="TWH83846.1"/>
    </source>
</evidence>
<dbReference type="PANTHER" id="PTHR30536">
    <property type="entry name" value="ALTRONATE/GALACTARATE DEHYDRATASE"/>
    <property type="match status" value="1"/>
</dbReference>
<evidence type="ECO:0000259" key="2">
    <source>
        <dbReference type="SMART" id="SM00858"/>
    </source>
</evidence>
<evidence type="ECO:0000256" key="1">
    <source>
        <dbReference type="ARBA" id="ARBA00023239"/>
    </source>
</evidence>
<dbReference type="CDD" id="cd11613">
    <property type="entry name" value="SAF_AH_GD"/>
    <property type="match status" value="1"/>
</dbReference>
<name>A0A562JKV6_9FIRM</name>
<proteinExistence type="predicted"/>
<dbReference type="Proteomes" id="UP000315343">
    <property type="component" value="Unassembled WGS sequence"/>
</dbReference>
<accession>A0A562JKV6</accession>
<dbReference type="Pfam" id="PF08666">
    <property type="entry name" value="SAF"/>
    <property type="match status" value="1"/>
</dbReference>